<gene>
    <name evidence="2" type="ORF">SNE40_015505</name>
</gene>
<evidence type="ECO:0000259" key="1">
    <source>
        <dbReference type="PROSITE" id="PS50209"/>
    </source>
</evidence>
<keyword evidence="3" id="KW-1185">Reference proteome</keyword>
<reference evidence="2 3" key="1">
    <citation type="submission" date="2024-01" db="EMBL/GenBank/DDBJ databases">
        <title>The genome of the rayed Mediterranean limpet Patella caerulea (Linnaeus, 1758).</title>
        <authorList>
            <person name="Anh-Thu Weber A."/>
            <person name="Halstead-Nussloch G."/>
        </authorList>
    </citation>
    <scope>NUCLEOTIDE SEQUENCE [LARGE SCALE GENOMIC DNA]</scope>
    <source>
        <strain evidence="2">AATW-2023a</strain>
        <tissue evidence="2">Whole specimen</tissue>
    </source>
</reference>
<dbReference type="Gene3D" id="1.10.533.10">
    <property type="entry name" value="Death Domain, Fas"/>
    <property type="match status" value="1"/>
</dbReference>
<name>A0AAN8JK41_PATCE</name>
<dbReference type="SUPFAM" id="SSF47986">
    <property type="entry name" value="DEATH domain"/>
    <property type="match status" value="1"/>
</dbReference>
<dbReference type="EMBL" id="JAZGQO010000010">
    <property type="protein sequence ID" value="KAK6177396.1"/>
    <property type="molecule type" value="Genomic_DNA"/>
</dbReference>
<protein>
    <recommendedName>
        <fullName evidence="1">CARD domain-containing protein</fullName>
    </recommendedName>
</protein>
<evidence type="ECO:0000313" key="3">
    <source>
        <dbReference type="Proteomes" id="UP001347796"/>
    </source>
</evidence>
<feature type="domain" description="CARD" evidence="1">
    <location>
        <begin position="13"/>
        <end position="103"/>
    </location>
</feature>
<dbReference type="PROSITE" id="PS50209">
    <property type="entry name" value="CARD"/>
    <property type="match status" value="1"/>
</dbReference>
<dbReference type="Proteomes" id="UP001347796">
    <property type="component" value="Unassembled WGS sequence"/>
</dbReference>
<organism evidence="2 3">
    <name type="scientific">Patella caerulea</name>
    <name type="common">Rayed Mediterranean limpet</name>
    <dbReference type="NCBI Taxonomy" id="87958"/>
    <lineage>
        <taxon>Eukaryota</taxon>
        <taxon>Metazoa</taxon>
        <taxon>Spiralia</taxon>
        <taxon>Lophotrochozoa</taxon>
        <taxon>Mollusca</taxon>
        <taxon>Gastropoda</taxon>
        <taxon>Patellogastropoda</taxon>
        <taxon>Patelloidea</taxon>
        <taxon>Patellidae</taxon>
        <taxon>Patella</taxon>
    </lineage>
</organism>
<dbReference type="AlphaFoldDB" id="A0AAN8JK41"/>
<dbReference type="InterPro" id="IPR011029">
    <property type="entry name" value="DEATH-like_dom_sf"/>
</dbReference>
<sequence length="131" mass="14936">MASSFTGKCRGKLLAEDEKKIQDNWCALKEHIESDTEILIDRFFQISLIDTTVKKRLQNCNETKKAEELLNIVMDSGPDGYERFLKCLKETGFTGAVRLLELECKSGDCVAEHIEKTGNGKYPLKYTCHRD</sequence>
<comment type="caution">
    <text evidence="2">The sequence shown here is derived from an EMBL/GenBank/DDBJ whole genome shotgun (WGS) entry which is preliminary data.</text>
</comment>
<dbReference type="GO" id="GO:0042981">
    <property type="term" value="P:regulation of apoptotic process"/>
    <property type="evidence" value="ECO:0007669"/>
    <property type="project" value="InterPro"/>
</dbReference>
<dbReference type="InterPro" id="IPR001315">
    <property type="entry name" value="CARD"/>
</dbReference>
<evidence type="ECO:0000313" key="2">
    <source>
        <dbReference type="EMBL" id="KAK6177396.1"/>
    </source>
</evidence>
<proteinExistence type="predicted"/>
<accession>A0AAN8JK41</accession>
<dbReference type="CDD" id="cd01671">
    <property type="entry name" value="CARD"/>
    <property type="match status" value="1"/>
</dbReference>